<dbReference type="PANTHER" id="PTHR45810">
    <property type="entry name" value="HISTONE H3.2"/>
    <property type="match status" value="1"/>
</dbReference>
<evidence type="ECO:0000256" key="3">
    <source>
        <dbReference type="ARBA" id="ARBA00010343"/>
    </source>
</evidence>
<evidence type="ECO:0000313" key="10">
    <source>
        <dbReference type="EMBL" id="GBF88182.1"/>
    </source>
</evidence>
<keyword evidence="6" id="KW-0539">Nucleus</keyword>
<evidence type="ECO:0000256" key="1">
    <source>
        <dbReference type="ARBA" id="ARBA00004123"/>
    </source>
</evidence>
<evidence type="ECO:0000256" key="7">
    <source>
        <dbReference type="ARBA" id="ARBA00023269"/>
    </source>
</evidence>
<feature type="compositionally biased region" description="Low complexity" evidence="8">
    <location>
        <begin position="24"/>
        <end position="33"/>
    </location>
</feature>
<dbReference type="STRING" id="307507.A0A2V0NNV1"/>
<dbReference type="PANTHER" id="PTHR45810:SF17">
    <property type="entry name" value="HISTONE H3-LIKE CENTROMERIC PROTEIN A"/>
    <property type="match status" value="1"/>
</dbReference>
<dbReference type="SMART" id="SM00428">
    <property type="entry name" value="H3"/>
    <property type="match status" value="1"/>
</dbReference>
<dbReference type="GO" id="GO:0030527">
    <property type="term" value="F:structural constituent of chromatin"/>
    <property type="evidence" value="ECO:0007669"/>
    <property type="project" value="InterPro"/>
</dbReference>
<dbReference type="GO" id="GO:0005634">
    <property type="term" value="C:nucleus"/>
    <property type="evidence" value="ECO:0007669"/>
    <property type="project" value="UniProtKB-SubCell"/>
</dbReference>
<dbReference type="FunFam" id="1.10.20.10:FF:000088">
    <property type="entry name" value="Histone H3-like centromeric protein CSE4"/>
    <property type="match status" value="1"/>
</dbReference>
<dbReference type="Proteomes" id="UP000247498">
    <property type="component" value="Unassembled WGS sequence"/>
</dbReference>
<dbReference type="AlphaFoldDB" id="A0A2V0NNV1"/>
<keyword evidence="5" id="KW-0238">DNA-binding</keyword>
<feature type="domain" description="Core Histone H2A/H2B/H3" evidence="9">
    <location>
        <begin position="47"/>
        <end position="135"/>
    </location>
</feature>
<reference evidence="10 11" key="1">
    <citation type="journal article" date="2018" name="Sci. Rep.">
        <title>Raphidocelis subcapitata (=Pseudokirchneriella subcapitata) provides an insight into genome evolution and environmental adaptations in the Sphaeropleales.</title>
        <authorList>
            <person name="Suzuki S."/>
            <person name="Yamaguchi H."/>
            <person name="Nakajima N."/>
            <person name="Kawachi M."/>
        </authorList>
    </citation>
    <scope>NUCLEOTIDE SEQUENCE [LARGE SCALE GENOMIC DNA]</scope>
    <source>
        <strain evidence="10 11">NIES-35</strain>
    </source>
</reference>
<accession>A0A2V0NNV1</accession>
<dbReference type="InParanoid" id="A0A2V0NNV1"/>
<keyword evidence="11" id="KW-1185">Reference proteome</keyword>
<comment type="caution">
    <text evidence="10">The sequence shown here is derived from an EMBL/GenBank/DDBJ whole genome shotgun (WGS) entry which is preliminary data.</text>
</comment>
<proteinExistence type="inferred from homology"/>
<dbReference type="PRINTS" id="PR00622">
    <property type="entry name" value="HISTONEH3"/>
</dbReference>
<evidence type="ECO:0000313" key="11">
    <source>
        <dbReference type="Proteomes" id="UP000247498"/>
    </source>
</evidence>
<feature type="region of interest" description="Disordered" evidence="8">
    <location>
        <begin position="1"/>
        <end position="50"/>
    </location>
</feature>
<sequence length="145" mass="16799">MARTKQKPSTPVSKGKKKAPQQQRTPTRGSPGRRTIDAEPRKRRYRPGTRALQEIRKYQKSTDLLIRRLPFSRLVRETSNNLTPEPFRWTAEALLALQEATEDFMVHLFEDCNLCAIHARRITIMPKDLQLARRIRGPVYGVSSF</sequence>
<dbReference type="Gene3D" id="1.10.20.10">
    <property type="entry name" value="Histone, subunit A"/>
    <property type="match status" value="1"/>
</dbReference>
<dbReference type="GO" id="GO:0000786">
    <property type="term" value="C:nucleosome"/>
    <property type="evidence" value="ECO:0007669"/>
    <property type="project" value="UniProtKB-KW"/>
</dbReference>
<organism evidence="10 11">
    <name type="scientific">Raphidocelis subcapitata</name>
    <dbReference type="NCBI Taxonomy" id="307507"/>
    <lineage>
        <taxon>Eukaryota</taxon>
        <taxon>Viridiplantae</taxon>
        <taxon>Chlorophyta</taxon>
        <taxon>core chlorophytes</taxon>
        <taxon>Chlorophyceae</taxon>
        <taxon>CS clade</taxon>
        <taxon>Sphaeropleales</taxon>
        <taxon>Selenastraceae</taxon>
        <taxon>Raphidocelis</taxon>
    </lineage>
</organism>
<evidence type="ECO:0000256" key="4">
    <source>
        <dbReference type="ARBA" id="ARBA00022454"/>
    </source>
</evidence>
<dbReference type="InterPro" id="IPR007125">
    <property type="entry name" value="H2A/H2B/H3"/>
</dbReference>
<dbReference type="InterPro" id="IPR000164">
    <property type="entry name" value="Histone_H3/CENP-A"/>
</dbReference>
<dbReference type="EMBL" id="BDRX01000003">
    <property type="protein sequence ID" value="GBF88182.1"/>
    <property type="molecule type" value="Genomic_DNA"/>
</dbReference>
<evidence type="ECO:0000256" key="2">
    <source>
        <dbReference type="ARBA" id="ARBA00004286"/>
    </source>
</evidence>
<dbReference type="GO" id="GO:0003677">
    <property type="term" value="F:DNA binding"/>
    <property type="evidence" value="ECO:0007669"/>
    <property type="project" value="UniProtKB-KW"/>
</dbReference>
<dbReference type="Pfam" id="PF00125">
    <property type="entry name" value="Histone"/>
    <property type="match status" value="1"/>
</dbReference>
<evidence type="ECO:0000256" key="5">
    <source>
        <dbReference type="ARBA" id="ARBA00023125"/>
    </source>
</evidence>
<protein>
    <submittedName>
        <fullName evidence="10">Histone H3</fullName>
    </submittedName>
</protein>
<gene>
    <name evidence="10" type="ORF">Rsub_00894</name>
</gene>
<keyword evidence="7" id="KW-0544">Nucleosome core</keyword>
<evidence type="ECO:0000256" key="6">
    <source>
        <dbReference type="ARBA" id="ARBA00023242"/>
    </source>
</evidence>
<name>A0A2V0NNV1_9CHLO</name>
<evidence type="ECO:0000256" key="8">
    <source>
        <dbReference type="SAM" id="MobiDB-lite"/>
    </source>
</evidence>
<evidence type="ECO:0000259" key="9">
    <source>
        <dbReference type="Pfam" id="PF00125"/>
    </source>
</evidence>
<comment type="subcellular location">
    <subcellularLocation>
        <location evidence="2">Chromosome</location>
    </subcellularLocation>
    <subcellularLocation>
        <location evidence="1">Nucleus</location>
    </subcellularLocation>
</comment>
<dbReference type="SUPFAM" id="SSF47113">
    <property type="entry name" value="Histone-fold"/>
    <property type="match status" value="1"/>
</dbReference>
<dbReference type="CDD" id="cd22911">
    <property type="entry name" value="HFD_H3"/>
    <property type="match status" value="1"/>
</dbReference>
<dbReference type="InterPro" id="IPR009072">
    <property type="entry name" value="Histone-fold"/>
</dbReference>
<dbReference type="OrthoDB" id="652632at2759"/>
<comment type="similarity">
    <text evidence="3">Belongs to the histone H3 family.</text>
</comment>
<keyword evidence="4" id="KW-0158">Chromosome</keyword>
<dbReference type="GO" id="GO:0046982">
    <property type="term" value="F:protein heterodimerization activity"/>
    <property type="evidence" value="ECO:0007669"/>
    <property type="project" value="InterPro"/>
</dbReference>